<accession>A0A117RKR2</accession>
<evidence type="ECO:0000313" key="2">
    <source>
        <dbReference type="Proteomes" id="UP000053429"/>
    </source>
</evidence>
<dbReference type="RefSeq" id="WP_062723133.1">
    <property type="nucleotide sequence ID" value="NZ_KQ948936.1"/>
</dbReference>
<organism evidence="1 2">
    <name type="scientific">Streptomyces caeruleatus</name>
    <dbReference type="NCBI Taxonomy" id="661399"/>
    <lineage>
        <taxon>Bacteria</taxon>
        <taxon>Bacillati</taxon>
        <taxon>Actinomycetota</taxon>
        <taxon>Actinomycetes</taxon>
        <taxon>Kitasatosporales</taxon>
        <taxon>Streptomycetaceae</taxon>
        <taxon>Streptomyces</taxon>
    </lineage>
</organism>
<keyword evidence="2" id="KW-1185">Reference proteome</keyword>
<comment type="caution">
    <text evidence="1">The sequence shown here is derived from an EMBL/GenBank/DDBJ whole genome shotgun (WGS) entry which is preliminary data.</text>
</comment>
<protein>
    <submittedName>
        <fullName evidence="1">Aromatic ring-opening dioxygenase LigA</fullName>
    </submittedName>
</protein>
<keyword evidence="1" id="KW-0560">Oxidoreductase</keyword>
<dbReference type="OrthoDB" id="4334226at2"/>
<dbReference type="AlphaFoldDB" id="A0A117RKR2"/>
<sequence>MTRIPDAVTVASLDTHRLIVTVPNEGPADIACNLPRPVAAHILRQLVDGLDSPAGRCSTAVATGHPCPIHDAPASPSEAPLAASTPAQRAAGEARQCLAFNADQQSPTLASLRDLLLDTEARTPAAALTTAYVLLAAHTRELSALAKEHTDATRTRWGVTRSTRGLLTGKDSIRKLLDSLATALDEQADQ</sequence>
<evidence type="ECO:0000313" key="1">
    <source>
        <dbReference type="EMBL" id="KUN96178.1"/>
    </source>
</evidence>
<dbReference type="STRING" id="661399.AQJ67_33595"/>
<dbReference type="Proteomes" id="UP000053429">
    <property type="component" value="Unassembled WGS sequence"/>
</dbReference>
<proteinExistence type="predicted"/>
<dbReference type="EMBL" id="LMWY01000044">
    <property type="protein sequence ID" value="KUN96178.1"/>
    <property type="molecule type" value="Genomic_DNA"/>
</dbReference>
<gene>
    <name evidence="1" type="ORF">AQJ67_33595</name>
</gene>
<dbReference type="GO" id="GO:0051213">
    <property type="term" value="F:dioxygenase activity"/>
    <property type="evidence" value="ECO:0007669"/>
    <property type="project" value="UniProtKB-KW"/>
</dbReference>
<reference evidence="1 2" key="1">
    <citation type="submission" date="2015-10" db="EMBL/GenBank/DDBJ databases">
        <title>Draft genome sequence of Streptomyces caeruleatus NRRL B-24802, type strain for the species Streptomyces caeruleatus.</title>
        <authorList>
            <person name="Ruckert C."/>
            <person name="Winkler A."/>
            <person name="Kalinowski J."/>
            <person name="Kampfer P."/>
            <person name="Glaeser S."/>
        </authorList>
    </citation>
    <scope>NUCLEOTIDE SEQUENCE [LARGE SCALE GENOMIC DNA]</scope>
    <source>
        <strain evidence="1 2">NRRL B-24802</strain>
    </source>
</reference>
<name>A0A117RKR2_9ACTN</name>
<keyword evidence="1" id="KW-0223">Dioxygenase</keyword>